<keyword evidence="12" id="KW-0539">Nucleus</keyword>
<dbReference type="PANTHER" id="PTHR10372">
    <property type="entry name" value="PLAKOPHILLIN-RELATED"/>
    <property type="match status" value="1"/>
</dbReference>
<evidence type="ECO:0000256" key="5">
    <source>
        <dbReference type="ARBA" id="ARBA00022481"/>
    </source>
</evidence>
<dbReference type="InterPro" id="IPR028435">
    <property type="entry name" value="Plakophilin/d_Catenin"/>
</dbReference>
<keyword evidence="8" id="KW-0677">Repeat</keyword>
<comment type="similarity">
    <text evidence="4">Belongs to the beta-catenin family.</text>
</comment>
<name>S7MSS1_MYOBR</name>
<dbReference type="GO" id="GO:0002934">
    <property type="term" value="P:desmosome organization"/>
    <property type="evidence" value="ECO:0007669"/>
    <property type="project" value="TreeGrafter"/>
</dbReference>
<protein>
    <recommendedName>
        <fullName evidence="14">Plakophilin-2</fullName>
    </recommendedName>
</protein>
<evidence type="ECO:0000256" key="1">
    <source>
        <dbReference type="ARBA" id="ARBA00004123"/>
    </source>
</evidence>
<dbReference type="GO" id="GO:0005912">
    <property type="term" value="C:adherens junction"/>
    <property type="evidence" value="ECO:0007669"/>
    <property type="project" value="TreeGrafter"/>
</dbReference>
<evidence type="ECO:0000256" key="10">
    <source>
        <dbReference type="ARBA" id="ARBA00022949"/>
    </source>
</evidence>
<feature type="repeat" description="ARM" evidence="15">
    <location>
        <begin position="257"/>
        <end position="292"/>
    </location>
</feature>
<keyword evidence="5" id="KW-0488">Methylation</keyword>
<dbReference type="GO" id="GO:0045110">
    <property type="term" value="P:intermediate filament bundle assembly"/>
    <property type="evidence" value="ECO:0007669"/>
    <property type="project" value="TreeGrafter"/>
</dbReference>
<gene>
    <name evidence="17" type="ORF">D623_10018082</name>
</gene>
<dbReference type="FunFam" id="1.25.10.10:FF:000159">
    <property type="entry name" value="Plakophilin 2"/>
    <property type="match status" value="1"/>
</dbReference>
<proteinExistence type="inferred from homology"/>
<feature type="compositionally biased region" description="Basic and acidic residues" evidence="16">
    <location>
        <begin position="102"/>
        <end position="130"/>
    </location>
</feature>
<keyword evidence="6" id="KW-0963">Cytoplasm</keyword>
<dbReference type="GO" id="GO:0014704">
    <property type="term" value="C:intercalated disc"/>
    <property type="evidence" value="ECO:0007669"/>
    <property type="project" value="TreeGrafter"/>
</dbReference>
<evidence type="ECO:0000256" key="3">
    <source>
        <dbReference type="ARBA" id="ARBA00004496"/>
    </source>
</evidence>
<dbReference type="GO" id="GO:0003677">
    <property type="term" value="F:DNA binding"/>
    <property type="evidence" value="ECO:0007669"/>
    <property type="project" value="UniProtKB-KW"/>
</dbReference>
<comment type="subcellular location">
    <subcellularLocation>
        <location evidence="2">Cell junction</location>
    </subcellularLocation>
    <subcellularLocation>
        <location evidence="3">Cytoplasm</location>
    </subcellularLocation>
    <subcellularLocation>
        <location evidence="1">Nucleus</location>
    </subcellularLocation>
</comment>
<feature type="repeat" description="ARM" evidence="15">
    <location>
        <begin position="299"/>
        <end position="342"/>
    </location>
</feature>
<organism evidence="17 18">
    <name type="scientific">Myotis brandtii</name>
    <name type="common">Brandt's bat</name>
    <dbReference type="NCBI Taxonomy" id="109478"/>
    <lineage>
        <taxon>Eukaryota</taxon>
        <taxon>Metazoa</taxon>
        <taxon>Chordata</taxon>
        <taxon>Craniata</taxon>
        <taxon>Vertebrata</taxon>
        <taxon>Euteleostomi</taxon>
        <taxon>Mammalia</taxon>
        <taxon>Eutheria</taxon>
        <taxon>Laurasiatheria</taxon>
        <taxon>Chiroptera</taxon>
        <taxon>Yangochiroptera</taxon>
        <taxon>Vespertilionidae</taxon>
        <taxon>Myotis</taxon>
    </lineage>
</organism>
<accession>S7MSS1</accession>
<keyword evidence="11" id="KW-0238">DNA-binding</keyword>
<keyword evidence="18" id="KW-1185">Reference proteome</keyword>
<dbReference type="GO" id="GO:0005634">
    <property type="term" value="C:nucleus"/>
    <property type="evidence" value="ECO:0007669"/>
    <property type="project" value="UniProtKB-SubCell"/>
</dbReference>
<sequence length="699" mass="78157">MQLCVLFRPIPETMKIQSFSKGLCPLERIWVTTLGDLPEVSRNLHRASSVPEYVYNLHLVENDFAGGHSPAPKTYDRRKSGITTAYEGRWGRGTAQYSSQKSVEDRSLRQPLRRLEISPDSSPERVRYSHSEYQYGQRSPGGEAPRTRASWHQSSFHSTHTARERDAGPSVAVDAGGRRTHLTAGQVAAGSGTVLAERAVFTDAQLRNADLEMTLERAVSMLDADHTPPARISVAATFIQHECFQKSEARKRVYQLQGIPKLLHLLKVQNEDIQRAVCGALRNLVFEDNDNKLEVAELNGVPRLLQVLKQTRDLETKKQITGLLWNLSSSDKLKNLMITEALIILTENIIIPYSGWPEGDYPKANGLLDFDIFYNVTGCLRNMSSAGPDGRKVMRRCDGLIDSLVHYVRGTIADYQPDDKATENCVCILHNLSYQLEAELPEKYSQSNYIQNRNIQMDNNKSIGCFGNRSRKVKEQYQDMPMLEEKSNPKGVEWLWHSIVTRMYLSLIAKSGRSYTQEASLGALQNLTAGSGPMPMSVAQTVVQKENGLQHIRKMLHVGDPSVKKTAVSLLRNLSRNLSLCNEIAKETLPDLVAIIPDTVPSTELLIETTASACYTLNNLTQNSYQNARDLLNTGGLQKIMTISAGDTCASNKASKAASVLLYALWTHTELHNAYKKAQFKKTDFVNSRTTKAYHSLKD</sequence>
<keyword evidence="10" id="KW-0965">Cell junction</keyword>
<evidence type="ECO:0000256" key="11">
    <source>
        <dbReference type="ARBA" id="ARBA00023125"/>
    </source>
</evidence>
<evidence type="ECO:0000313" key="17">
    <source>
        <dbReference type="EMBL" id="EPQ07431.1"/>
    </source>
</evidence>
<reference evidence="17 18" key="1">
    <citation type="journal article" date="2013" name="Nat. Commun.">
        <title>Genome analysis reveals insights into physiology and longevity of the Brandt's bat Myotis brandtii.</title>
        <authorList>
            <person name="Seim I."/>
            <person name="Fang X."/>
            <person name="Xiong Z."/>
            <person name="Lobanov A.V."/>
            <person name="Huang Z."/>
            <person name="Ma S."/>
            <person name="Feng Y."/>
            <person name="Turanov A.A."/>
            <person name="Zhu Y."/>
            <person name="Lenz T.L."/>
            <person name="Gerashchenko M.V."/>
            <person name="Fan D."/>
            <person name="Hee Yim S."/>
            <person name="Yao X."/>
            <person name="Jordan D."/>
            <person name="Xiong Y."/>
            <person name="Ma Y."/>
            <person name="Lyapunov A.N."/>
            <person name="Chen G."/>
            <person name="Kulakova O.I."/>
            <person name="Sun Y."/>
            <person name="Lee S.G."/>
            <person name="Bronson R.T."/>
            <person name="Moskalev A.A."/>
            <person name="Sunyaev S.R."/>
            <person name="Zhang G."/>
            <person name="Krogh A."/>
            <person name="Wang J."/>
            <person name="Gladyshev V.N."/>
        </authorList>
    </citation>
    <scope>NUCLEOTIDE SEQUENCE [LARGE SCALE GENOMIC DNA]</scope>
</reference>
<comment type="subunit">
    <text evidence="13">Interacts with DSC2. Interacts with JUP. Interacts with KRT5/CK5, KRT8/CK8, KRT14/CK14, KRT18/CK18 and VIM. Interacts (via N-terminus) with MARK3/C-TAK1. Interacts with DSP. Interacts with DSG1, DSG2 and DSG3. Interacts (via N-terminus) with CTNNB1. Interacts with CDH1. Interacts with the RNA polymerase III (Pol III) complex proteins POLR3A/RPC155, POLR3F/RPC39 and POLR3C/RPC82. Interacts with CTNNA3. Interacts (via N-terminus) with SCN5A/Nav1.5. Interacts with ANK3/ANKG and GJA1/CX43.</text>
</comment>
<feature type="region of interest" description="Disordered" evidence="16">
    <location>
        <begin position="93"/>
        <end position="174"/>
    </location>
</feature>
<evidence type="ECO:0000256" key="12">
    <source>
        <dbReference type="ARBA" id="ARBA00023242"/>
    </source>
</evidence>
<dbReference type="GO" id="GO:0072659">
    <property type="term" value="P:protein localization to plasma membrane"/>
    <property type="evidence" value="ECO:0007669"/>
    <property type="project" value="TreeGrafter"/>
</dbReference>
<evidence type="ECO:0000256" key="16">
    <source>
        <dbReference type="SAM" id="MobiDB-lite"/>
    </source>
</evidence>
<evidence type="ECO:0000256" key="2">
    <source>
        <dbReference type="ARBA" id="ARBA00004282"/>
    </source>
</evidence>
<dbReference type="GO" id="GO:0098609">
    <property type="term" value="P:cell-cell adhesion"/>
    <property type="evidence" value="ECO:0007669"/>
    <property type="project" value="InterPro"/>
</dbReference>
<evidence type="ECO:0000313" key="18">
    <source>
        <dbReference type="Proteomes" id="UP000052978"/>
    </source>
</evidence>
<dbReference type="eggNOG" id="KOG1048">
    <property type="taxonomic scope" value="Eukaryota"/>
</dbReference>
<dbReference type="GO" id="GO:0005886">
    <property type="term" value="C:plasma membrane"/>
    <property type="evidence" value="ECO:0007669"/>
    <property type="project" value="TreeGrafter"/>
</dbReference>
<dbReference type="Proteomes" id="UP000052978">
    <property type="component" value="Unassembled WGS sequence"/>
</dbReference>
<evidence type="ECO:0000256" key="7">
    <source>
        <dbReference type="ARBA" id="ARBA00022553"/>
    </source>
</evidence>
<dbReference type="InterPro" id="IPR000225">
    <property type="entry name" value="Armadillo"/>
</dbReference>
<dbReference type="SMART" id="SM00185">
    <property type="entry name" value="ARM"/>
    <property type="match status" value="6"/>
</dbReference>
<evidence type="ECO:0000256" key="6">
    <source>
        <dbReference type="ARBA" id="ARBA00022490"/>
    </source>
</evidence>
<keyword evidence="9" id="KW-0130">Cell adhesion</keyword>
<dbReference type="EMBL" id="KE162193">
    <property type="protein sequence ID" value="EPQ07431.1"/>
    <property type="molecule type" value="Genomic_DNA"/>
</dbReference>
<dbReference type="PANTHER" id="PTHR10372:SF25">
    <property type="entry name" value="PLAKOPHILIN-2"/>
    <property type="match status" value="1"/>
</dbReference>
<dbReference type="GO" id="GO:0030057">
    <property type="term" value="C:desmosome"/>
    <property type="evidence" value="ECO:0007669"/>
    <property type="project" value="UniProtKB-ARBA"/>
</dbReference>
<evidence type="ECO:0000256" key="8">
    <source>
        <dbReference type="ARBA" id="ARBA00022737"/>
    </source>
</evidence>
<dbReference type="InterPro" id="IPR011989">
    <property type="entry name" value="ARM-like"/>
</dbReference>
<evidence type="ECO:0000256" key="15">
    <source>
        <dbReference type="PROSITE-ProRule" id="PRU00259"/>
    </source>
</evidence>
<dbReference type="InterPro" id="IPR016024">
    <property type="entry name" value="ARM-type_fold"/>
</dbReference>
<evidence type="ECO:0000256" key="9">
    <source>
        <dbReference type="ARBA" id="ARBA00022889"/>
    </source>
</evidence>
<dbReference type="PROSITE" id="PS50176">
    <property type="entry name" value="ARM_REPEAT"/>
    <property type="match status" value="2"/>
</dbReference>
<evidence type="ECO:0000256" key="4">
    <source>
        <dbReference type="ARBA" id="ARBA00005462"/>
    </source>
</evidence>
<dbReference type="Gene3D" id="1.25.10.10">
    <property type="entry name" value="Leucine-rich Repeat Variant"/>
    <property type="match status" value="1"/>
</dbReference>
<dbReference type="SUPFAM" id="SSF48371">
    <property type="entry name" value="ARM repeat"/>
    <property type="match status" value="1"/>
</dbReference>
<dbReference type="GO" id="GO:0005737">
    <property type="term" value="C:cytoplasm"/>
    <property type="evidence" value="ECO:0007669"/>
    <property type="project" value="UniProtKB-SubCell"/>
</dbReference>
<keyword evidence="7" id="KW-0597">Phosphoprotein</keyword>
<dbReference type="GO" id="GO:0007507">
    <property type="term" value="P:heart development"/>
    <property type="evidence" value="ECO:0007669"/>
    <property type="project" value="TreeGrafter"/>
</dbReference>
<feature type="compositionally biased region" description="Polar residues" evidence="16">
    <location>
        <begin position="150"/>
        <end position="159"/>
    </location>
</feature>
<dbReference type="AlphaFoldDB" id="S7MSS1"/>
<evidence type="ECO:0000256" key="13">
    <source>
        <dbReference type="ARBA" id="ARBA00062790"/>
    </source>
</evidence>
<dbReference type="Pfam" id="PF00514">
    <property type="entry name" value="Arm"/>
    <property type="match status" value="3"/>
</dbReference>
<evidence type="ECO:0000256" key="14">
    <source>
        <dbReference type="ARBA" id="ARBA00069721"/>
    </source>
</evidence>